<protein>
    <submittedName>
        <fullName evidence="2">Uncharacterized protein</fullName>
    </submittedName>
</protein>
<name>A0A7C9A0T4_OPUST</name>
<organism evidence="2">
    <name type="scientific">Opuntia streptacantha</name>
    <name type="common">Prickly pear cactus</name>
    <name type="synonym">Opuntia cardona</name>
    <dbReference type="NCBI Taxonomy" id="393608"/>
    <lineage>
        <taxon>Eukaryota</taxon>
        <taxon>Viridiplantae</taxon>
        <taxon>Streptophyta</taxon>
        <taxon>Embryophyta</taxon>
        <taxon>Tracheophyta</taxon>
        <taxon>Spermatophyta</taxon>
        <taxon>Magnoliopsida</taxon>
        <taxon>eudicotyledons</taxon>
        <taxon>Gunneridae</taxon>
        <taxon>Pentapetalae</taxon>
        <taxon>Caryophyllales</taxon>
        <taxon>Cactineae</taxon>
        <taxon>Cactaceae</taxon>
        <taxon>Opuntioideae</taxon>
        <taxon>Opuntia</taxon>
    </lineage>
</organism>
<reference evidence="2" key="2">
    <citation type="submission" date="2020-07" db="EMBL/GenBank/DDBJ databases">
        <authorList>
            <person name="Vera ALvarez R."/>
            <person name="Arias-Moreno D.M."/>
            <person name="Jimenez-Jacinto V."/>
            <person name="Jimenez-Bremont J.F."/>
            <person name="Swaminathan K."/>
            <person name="Moose S.P."/>
            <person name="Guerrero-Gonzalez M.L."/>
            <person name="Marino-Ramirez L."/>
            <person name="Landsman D."/>
            <person name="Rodriguez-Kessler M."/>
            <person name="Delgado-Sanchez P."/>
        </authorList>
    </citation>
    <scope>NUCLEOTIDE SEQUENCE</scope>
    <source>
        <tissue evidence="2">Cladode</tissue>
    </source>
</reference>
<dbReference type="EMBL" id="GISG01184881">
    <property type="protein sequence ID" value="MBA4654813.1"/>
    <property type="molecule type" value="Transcribed_RNA"/>
</dbReference>
<reference evidence="2" key="1">
    <citation type="journal article" date="2013" name="J. Plant Res.">
        <title>Effect of fungi and light on seed germination of three Opuntia species from semiarid lands of central Mexico.</title>
        <authorList>
            <person name="Delgado-Sanchez P."/>
            <person name="Jimenez-Bremont J.F."/>
            <person name="Guerrero-Gonzalez Mde L."/>
            <person name="Flores J."/>
        </authorList>
    </citation>
    <scope>NUCLEOTIDE SEQUENCE</scope>
    <source>
        <tissue evidence="2">Cladode</tissue>
    </source>
</reference>
<accession>A0A7C9A0T4</accession>
<feature type="region of interest" description="Disordered" evidence="1">
    <location>
        <begin position="1"/>
        <end position="27"/>
    </location>
</feature>
<proteinExistence type="predicted"/>
<evidence type="ECO:0000313" key="2">
    <source>
        <dbReference type="EMBL" id="MBA4654813.1"/>
    </source>
</evidence>
<dbReference type="AlphaFoldDB" id="A0A7C9A0T4"/>
<sequence>MTRDAGGAVDQDEDHATKGPGDAEEANTITRASLLLVAYDSGDGDVEEQESGDELGDQSPVEGPALELVHVDQRGRWGVNVVLSMVLDVAMSMPFLAHFLRHLLFLQGTERLPLCCVVLCCLVTE</sequence>
<evidence type="ECO:0000256" key="1">
    <source>
        <dbReference type="SAM" id="MobiDB-lite"/>
    </source>
</evidence>